<accession>L1IEJ6</accession>
<dbReference type="InterPro" id="IPR027417">
    <property type="entry name" value="P-loop_NTPase"/>
</dbReference>
<keyword evidence="5 7" id="KW-0505">Motor protein</keyword>
<dbReference type="STRING" id="905079.L1IEJ6"/>
<dbReference type="Gene3D" id="6.20.240.20">
    <property type="match status" value="1"/>
</dbReference>
<evidence type="ECO:0000256" key="5">
    <source>
        <dbReference type="ARBA" id="ARBA00023175"/>
    </source>
</evidence>
<evidence type="ECO:0000256" key="8">
    <source>
        <dbReference type="SAM" id="MobiDB-lite"/>
    </source>
</evidence>
<dbReference type="Gene3D" id="1.10.10.820">
    <property type="match status" value="1"/>
</dbReference>
<dbReference type="EnsemblProtists" id="EKX34658">
    <property type="protein sequence ID" value="EKX34658"/>
    <property type="gene ID" value="GUITHDRAFT_80405"/>
</dbReference>
<dbReference type="FunFam" id="1.10.10.820:FF:000001">
    <property type="entry name" value="Myosin heavy chain"/>
    <property type="match status" value="1"/>
</dbReference>
<keyword evidence="12" id="KW-1185">Reference proteome</keyword>
<dbReference type="Proteomes" id="UP000011087">
    <property type="component" value="Unassembled WGS sequence"/>
</dbReference>
<dbReference type="GO" id="GO:0016459">
    <property type="term" value="C:myosin complex"/>
    <property type="evidence" value="ECO:0007669"/>
    <property type="project" value="UniProtKB-KW"/>
</dbReference>
<dbReference type="GeneID" id="17291371"/>
<dbReference type="InterPro" id="IPR036961">
    <property type="entry name" value="Kinesin_motor_dom_sf"/>
</dbReference>
<dbReference type="eggNOG" id="KOG0160">
    <property type="taxonomic scope" value="Eukaryota"/>
</dbReference>
<evidence type="ECO:0000313" key="12">
    <source>
        <dbReference type="Proteomes" id="UP000011087"/>
    </source>
</evidence>
<evidence type="ECO:0000313" key="11">
    <source>
        <dbReference type="EnsemblProtists" id="EKX34658"/>
    </source>
</evidence>
<feature type="region of interest" description="Disordered" evidence="8">
    <location>
        <begin position="574"/>
        <end position="603"/>
    </location>
</feature>
<dbReference type="GO" id="GO:0051015">
    <property type="term" value="F:actin filament binding"/>
    <property type="evidence" value="ECO:0007669"/>
    <property type="project" value="TreeGrafter"/>
</dbReference>
<keyword evidence="3 7" id="KW-0067">ATP-binding</keyword>
<dbReference type="OMA" id="KERRMQM"/>
<reference evidence="10 12" key="1">
    <citation type="journal article" date="2012" name="Nature">
        <title>Algal genomes reveal evolutionary mosaicism and the fate of nucleomorphs.</title>
        <authorList>
            <consortium name="DOE Joint Genome Institute"/>
            <person name="Curtis B.A."/>
            <person name="Tanifuji G."/>
            <person name="Burki F."/>
            <person name="Gruber A."/>
            <person name="Irimia M."/>
            <person name="Maruyama S."/>
            <person name="Arias M.C."/>
            <person name="Ball S.G."/>
            <person name="Gile G.H."/>
            <person name="Hirakawa Y."/>
            <person name="Hopkins J.F."/>
            <person name="Kuo A."/>
            <person name="Rensing S.A."/>
            <person name="Schmutz J."/>
            <person name="Symeonidi A."/>
            <person name="Elias M."/>
            <person name="Eveleigh R.J."/>
            <person name="Herman E.K."/>
            <person name="Klute M.J."/>
            <person name="Nakayama T."/>
            <person name="Obornik M."/>
            <person name="Reyes-Prieto A."/>
            <person name="Armbrust E.V."/>
            <person name="Aves S.J."/>
            <person name="Beiko R.G."/>
            <person name="Coutinho P."/>
            <person name="Dacks J.B."/>
            <person name="Durnford D.G."/>
            <person name="Fast N.M."/>
            <person name="Green B.R."/>
            <person name="Grisdale C.J."/>
            <person name="Hempel F."/>
            <person name="Henrissat B."/>
            <person name="Hoppner M.P."/>
            <person name="Ishida K."/>
            <person name="Kim E."/>
            <person name="Koreny L."/>
            <person name="Kroth P.G."/>
            <person name="Liu Y."/>
            <person name="Malik S.B."/>
            <person name="Maier U.G."/>
            <person name="McRose D."/>
            <person name="Mock T."/>
            <person name="Neilson J.A."/>
            <person name="Onodera N.T."/>
            <person name="Poole A.M."/>
            <person name="Pritham E.J."/>
            <person name="Richards T.A."/>
            <person name="Rocap G."/>
            <person name="Roy S.W."/>
            <person name="Sarai C."/>
            <person name="Schaack S."/>
            <person name="Shirato S."/>
            <person name="Slamovits C.H."/>
            <person name="Spencer D.F."/>
            <person name="Suzuki S."/>
            <person name="Worden A.Z."/>
            <person name="Zauner S."/>
            <person name="Barry K."/>
            <person name="Bell C."/>
            <person name="Bharti A.K."/>
            <person name="Crow J.A."/>
            <person name="Grimwood J."/>
            <person name="Kramer R."/>
            <person name="Lindquist E."/>
            <person name="Lucas S."/>
            <person name="Salamov A."/>
            <person name="McFadden G.I."/>
            <person name="Lane C.E."/>
            <person name="Keeling P.J."/>
            <person name="Gray M.W."/>
            <person name="Grigoriev I.V."/>
            <person name="Archibald J.M."/>
        </authorList>
    </citation>
    <scope>NUCLEOTIDE SEQUENCE</scope>
    <source>
        <strain evidence="10 12">CCMP2712</strain>
    </source>
</reference>
<dbReference type="SUPFAM" id="SSF52540">
    <property type="entry name" value="P-loop containing nucleoside triphosphate hydrolases"/>
    <property type="match status" value="1"/>
</dbReference>
<dbReference type="PANTHER" id="PTHR13140">
    <property type="entry name" value="MYOSIN"/>
    <property type="match status" value="1"/>
</dbReference>
<comment type="subcellular location">
    <subcellularLocation>
        <location evidence="1">Plastid</location>
        <location evidence="1">Chloroplast</location>
    </subcellularLocation>
</comment>
<dbReference type="CDD" id="cd00124">
    <property type="entry name" value="MYSc"/>
    <property type="match status" value="1"/>
</dbReference>
<feature type="non-terminal residue" evidence="10">
    <location>
        <position position="1"/>
    </location>
</feature>
<dbReference type="PRINTS" id="PR00193">
    <property type="entry name" value="MYOSINHEAVY"/>
</dbReference>
<dbReference type="Gene3D" id="1.20.120.720">
    <property type="entry name" value="Myosin VI head, motor domain, U50 subdomain"/>
    <property type="match status" value="1"/>
</dbReference>
<evidence type="ECO:0000256" key="4">
    <source>
        <dbReference type="ARBA" id="ARBA00023123"/>
    </source>
</evidence>
<dbReference type="GO" id="GO:0007015">
    <property type="term" value="P:actin filament organization"/>
    <property type="evidence" value="ECO:0007669"/>
    <property type="project" value="TreeGrafter"/>
</dbReference>
<dbReference type="KEGG" id="gtt:GUITHDRAFT_80405"/>
<protein>
    <recommendedName>
        <fullName evidence="9">Myosin motor domain-containing protein</fullName>
    </recommendedName>
</protein>
<evidence type="ECO:0000259" key="9">
    <source>
        <dbReference type="PROSITE" id="PS51456"/>
    </source>
</evidence>
<feature type="compositionally biased region" description="Low complexity" evidence="8">
    <location>
        <begin position="575"/>
        <end position="588"/>
    </location>
</feature>
<dbReference type="GO" id="GO:0000146">
    <property type="term" value="F:microfilament motor activity"/>
    <property type="evidence" value="ECO:0007669"/>
    <property type="project" value="TreeGrafter"/>
</dbReference>
<dbReference type="Pfam" id="PF00063">
    <property type="entry name" value="Myosin_head"/>
    <property type="match status" value="1"/>
</dbReference>
<dbReference type="EMBL" id="JH993105">
    <property type="protein sequence ID" value="EKX34658.1"/>
    <property type="molecule type" value="Genomic_DNA"/>
</dbReference>
<dbReference type="Gene3D" id="3.40.850.10">
    <property type="entry name" value="Kinesin motor domain"/>
    <property type="match status" value="1"/>
</dbReference>
<organism evidence="10">
    <name type="scientific">Guillardia theta (strain CCMP2712)</name>
    <name type="common">Cryptophyte</name>
    <dbReference type="NCBI Taxonomy" id="905079"/>
    <lineage>
        <taxon>Eukaryota</taxon>
        <taxon>Cryptophyceae</taxon>
        <taxon>Pyrenomonadales</taxon>
        <taxon>Geminigeraceae</taxon>
        <taxon>Guillardia</taxon>
    </lineage>
</organism>
<dbReference type="GO" id="GO:0016020">
    <property type="term" value="C:membrane"/>
    <property type="evidence" value="ECO:0007669"/>
    <property type="project" value="TreeGrafter"/>
</dbReference>
<gene>
    <name evidence="10" type="ORF">GUITHDRAFT_80405</name>
</gene>
<dbReference type="PaxDb" id="55529-EKX34658"/>
<feature type="domain" description="Myosin motor" evidence="9">
    <location>
        <begin position="33"/>
        <end position="732"/>
    </location>
</feature>
<proteinExistence type="inferred from homology"/>
<dbReference type="PANTHER" id="PTHR13140:SF706">
    <property type="entry name" value="DILUTE CLASS UNCONVENTIONAL MYOSIN, ISOFORM C"/>
    <property type="match status" value="1"/>
</dbReference>
<keyword evidence="4 7" id="KW-0518">Myosin</keyword>
<feature type="binding site" evidence="7">
    <location>
        <begin position="127"/>
        <end position="134"/>
    </location>
    <ligand>
        <name>ATP</name>
        <dbReference type="ChEBI" id="CHEBI:30616"/>
    </ligand>
</feature>
<evidence type="ECO:0000313" key="10">
    <source>
        <dbReference type="EMBL" id="EKX34658.1"/>
    </source>
</evidence>
<evidence type="ECO:0000256" key="1">
    <source>
        <dbReference type="ARBA" id="ARBA00004229"/>
    </source>
</evidence>
<keyword evidence="2 7" id="KW-0547">Nucleotide-binding</keyword>
<evidence type="ECO:0000256" key="3">
    <source>
        <dbReference type="ARBA" id="ARBA00022840"/>
    </source>
</evidence>
<comment type="similarity">
    <text evidence="7">Belongs to the TRAFAC class myosin-kinesin ATPase superfamily. Myosin family.</text>
</comment>
<dbReference type="GO" id="GO:0005524">
    <property type="term" value="F:ATP binding"/>
    <property type="evidence" value="ECO:0007669"/>
    <property type="project" value="UniProtKB-UniRule"/>
</dbReference>
<dbReference type="AlphaFoldDB" id="L1IEJ6"/>
<keyword evidence="6 7" id="KW-0009">Actin-binding</keyword>
<evidence type="ECO:0000256" key="2">
    <source>
        <dbReference type="ARBA" id="ARBA00022741"/>
    </source>
</evidence>
<feature type="region of interest" description="Actin-binding" evidence="7">
    <location>
        <begin position="613"/>
        <end position="635"/>
    </location>
</feature>
<dbReference type="Gene3D" id="1.20.58.530">
    <property type="match status" value="1"/>
</dbReference>
<dbReference type="RefSeq" id="XP_005821638.1">
    <property type="nucleotide sequence ID" value="XM_005821581.1"/>
</dbReference>
<dbReference type="PROSITE" id="PS51456">
    <property type="entry name" value="MYOSIN_MOTOR"/>
    <property type="match status" value="1"/>
</dbReference>
<dbReference type="InterPro" id="IPR001609">
    <property type="entry name" value="Myosin_head_motor_dom-like"/>
</dbReference>
<dbReference type="SMART" id="SM00242">
    <property type="entry name" value="MYSc"/>
    <property type="match status" value="1"/>
</dbReference>
<dbReference type="GO" id="GO:0009507">
    <property type="term" value="C:chloroplast"/>
    <property type="evidence" value="ECO:0007669"/>
    <property type="project" value="UniProtKB-SubCell"/>
</dbReference>
<name>L1IEJ6_GUITC</name>
<dbReference type="OrthoDB" id="6108017at2759"/>
<reference evidence="11" key="3">
    <citation type="submission" date="2015-06" db="UniProtKB">
        <authorList>
            <consortium name="EnsemblProtists"/>
        </authorList>
    </citation>
    <scope>IDENTIFICATION</scope>
</reference>
<dbReference type="HOGENOM" id="CLU_000192_7_5_1"/>
<reference evidence="12" key="2">
    <citation type="submission" date="2012-11" db="EMBL/GenBank/DDBJ databases">
        <authorList>
            <person name="Kuo A."/>
            <person name="Curtis B.A."/>
            <person name="Tanifuji G."/>
            <person name="Burki F."/>
            <person name="Gruber A."/>
            <person name="Irimia M."/>
            <person name="Maruyama S."/>
            <person name="Arias M.C."/>
            <person name="Ball S.G."/>
            <person name="Gile G.H."/>
            <person name="Hirakawa Y."/>
            <person name="Hopkins J.F."/>
            <person name="Rensing S.A."/>
            <person name="Schmutz J."/>
            <person name="Symeonidi A."/>
            <person name="Elias M."/>
            <person name="Eveleigh R.J."/>
            <person name="Herman E.K."/>
            <person name="Klute M.J."/>
            <person name="Nakayama T."/>
            <person name="Obornik M."/>
            <person name="Reyes-Prieto A."/>
            <person name="Armbrust E.V."/>
            <person name="Aves S.J."/>
            <person name="Beiko R.G."/>
            <person name="Coutinho P."/>
            <person name="Dacks J.B."/>
            <person name="Durnford D.G."/>
            <person name="Fast N.M."/>
            <person name="Green B.R."/>
            <person name="Grisdale C."/>
            <person name="Hempe F."/>
            <person name="Henrissat B."/>
            <person name="Hoppner M.P."/>
            <person name="Ishida K.-I."/>
            <person name="Kim E."/>
            <person name="Koreny L."/>
            <person name="Kroth P.G."/>
            <person name="Liu Y."/>
            <person name="Malik S.-B."/>
            <person name="Maier U.G."/>
            <person name="McRose D."/>
            <person name="Mock T."/>
            <person name="Neilson J.A."/>
            <person name="Onodera N.T."/>
            <person name="Poole A.M."/>
            <person name="Pritham E.J."/>
            <person name="Richards T.A."/>
            <person name="Rocap G."/>
            <person name="Roy S.W."/>
            <person name="Sarai C."/>
            <person name="Schaack S."/>
            <person name="Shirato S."/>
            <person name="Slamovits C.H."/>
            <person name="Spencer D.F."/>
            <person name="Suzuki S."/>
            <person name="Worden A.Z."/>
            <person name="Zauner S."/>
            <person name="Barry K."/>
            <person name="Bell C."/>
            <person name="Bharti A.K."/>
            <person name="Crow J.A."/>
            <person name="Grimwood J."/>
            <person name="Kramer R."/>
            <person name="Lindquist E."/>
            <person name="Lucas S."/>
            <person name="Salamov A."/>
            <person name="McFadden G.I."/>
            <person name="Lane C.E."/>
            <person name="Keeling P.J."/>
            <person name="Gray M.W."/>
            <person name="Grigoriev I.V."/>
            <person name="Archibald J.M."/>
        </authorList>
    </citation>
    <scope>NUCLEOTIDE SEQUENCE</scope>
    <source>
        <strain evidence="12">CCMP2712</strain>
    </source>
</reference>
<evidence type="ECO:0000256" key="6">
    <source>
        <dbReference type="ARBA" id="ARBA00023203"/>
    </source>
</evidence>
<evidence type="ECO:0000256" key="7">
    <source>
        <dbReference type="PROSITE-ProRule" id="PRU00782"/>
    </source>
</evidence>
<sequence length="732" mass="80854">MIKVGETFPSGKVPLTKQVQLEDVFLANPSRFDGVADMCRLSELSAPCLLHNLVVRFRAGLIYTYTGPLLISINPFQPIAGLYDDSTMSSYRGSNVSEKDPHVFAAAESALQSLFRDKMDQSIVISGESGAGKTEAAKSIMRYLAFWNMESGDGTGGDRSSEDEGGEKSMERVFLQTNPLTEAFGNAKTIRNDNSSRFGKFIRIHVTKSHRISEAYIEHYLLEKSRVTHQAEGERNYHIFYQLCAGAGEDMLAVLKLSAASAHKFSRQGKCLSIPGVDDSADFRTTKNALSSVGIPPTAQEGIWRILAGILHLGDIEFGALKDGSGTMNDGAEDVACRVLGLEPADARTALCQRKIKAGLEVLQVPKSRMEAILSRDAVSRALYTRLFDWLLERINEVLSAQVSGSSSSSSVGCIGLLDIFGFEILEENGFEQLCINYANEKLQRYFNDQMLSSEQEEYAAEEVEWVRVDYEDNLSVLELLEGKPEGILPILDDQCLFATATDSSFLQVLSKKHASSKDFTQPKLKHTSFLVKHSAGSVEYLVLGFLDKNKDQLYSDLTELLASSRVSIIKDMFSPSSSSSSSSSSKSRQMGRQLGSKASQHISVSAKFREQLQQLMKTLARTRPTFVRCIKPNAAKAPLLLHAGMVDHQLRCSGVYAAVKIAQAGYPSRISFLDFATRYRMLVRGSHVKTLEEAREQSRSILLDFCSDSSLYQLGKHKIFMKGGVLARLEE</sequence>